<feature type="region of interest" description="Disordered" evidence="1">
    <location>
        <begin position="171"/>
        <end position="214"/>
    </location>
</feature>
<protein>
    <submittedName>
        <fullName evidence="2">Uncharacterized protein</fullName>
    </submittedName>
</protein>
<dbReference type="STRING" id="1088818.A0A2I0AXC2"/>
<keyword evidence="3" id="KW-1185">Reference proteome</keyword>
<feature type="compositionally biased region" description="Polar residues" evidence="1">
    <location>
        <begin position="202"/>
        <end position="214"/>
    </location>
</feature>
<dbReference type="OrthoDB" id="298344at2759"/>
<dbReference type="PANTHER" id="PTHR34194:SF2">
    <property type="entry name" value="F14J8.16 PROTEIN"/>
    <property type="match status" value="1"/>
</dbReference>
<name>A0A2I0AXC2_9ASPA</name>
<feature type="compositionally biased region" description="Basic and acidic residues" evidence="1">
    <location>
        <begin position="180"/>
        <end position="193"/>
    </location>
</feature>
<dbReference type="EMBL" id="KZ451940">
    <property type="protein sequence ID" value="PKA60193.1"/>
    <property type="molecule type" value="Genomic_DNA"/>
</dbReference>
<organism evidence="2 3">
    <name type="scientific">Apostasia shenzhenica</name>
    <dbReference type="NCBI Taxonomy" id="1088818"/>
    <lineage>
        <taxon>Eukaryota</taxon>
        <taxon>Viridiplantae</taxon>
        <taxon>Streptophyta</taxon>
        <taxon>Embryophyta</taxon>
        <taxon>Tracheophyta</taxon>
        <taxon>Spermatophyta</taxon>
        <taxon>Magnoliopsida</taxon>
        <taxon>Liliopsida</taxon>
        <taxon>Asparagales</taxon>
        <taxon>Orchidaceae</taxon>
        <taxon>Apostasioideae</taxon>
        <taxon>Apostasia</taxon>
    </lineage>
</organism>
<sequence>MTSLTSLSDRRMRLSPCFCVLSSPKQESPPEDATEGQMPQRSNEEAGAGSPFQENAVDRDYRNFLNHLKVYGKSYVLEVMDGSPPRSVRLKYEFEEEEEVEAPGVEKLFKIEKGLKLDSPILGLREREDFEENEVVDECYDYFLDNVRLCGGSMVLGLPDDCIVKYQGVGEENEEEEHGEEVREEKSQVKEEDGQSEDSLTERTVSSKDSSTRPCISDTAAYQSYMESIRHRATSFFRNSLIDTLSKPFNQGEYEDLMVLAGARTPQVKHKHLRSDSIPYKTGKLGCSYFDYFPDFAKEVERADCYKGLALMRGFFFWLKNLGHDGAFMPWMSSFQTYHV</sequence>
<dbReference type="Proteomes" id="UP000236161">
    <property type="component" value="Unassembled WGS sequence"/>
</dbReference>
<feature type="region of interest" description="Disordered" evidence="1">
    <location>
        <begin position="21"/>
        <end position="51"/>
    </location>
</feature>
<dbReference type="PANTHER" id="PTHR34194">
    <property type="entry name" value="F14J8.16 PROTEIN"/>
    <property type="match status" value="1"/>
</dbReference>
<reference evidence="2 3" key="1">
    <citation type="journal article" date="2017" name="Nature">
        <title>The Apostasia genome and the evolution of orchids.</title>
        <authorList>
            <person name="Zhang G.Q."/>
            <person name="Liu K.W."/>
            <person name="Li Z."/>
            <person name="Lohaus R."/>
            <person name="Hsiao Y.Y."/>
            <person name="Niu S.C."/>
            <person name="Wang J.Y."/>
            <person name="Lin Y.C."/>
            <person name="Xu Q."/>
            <person name="Chen L.J."/>
            <person name="Yoshida K."/>
            <person name="Fujiwara S."/>
            <person name="Wang Z.W."/>
            <person name="Zhang Y.Q."/>
            <person name="Mitsuda N."/>
            <person name="Wang M."/>
            <person name="Liu G.H."/>
            <person name="Pecoraro L."/>
            <person name="Huang H.X."/>
            <person name="Xiao X.J."/>
            <person name="Lin M."/>
            <person name="Wu X.Y."/>
            <person name="Wu W.L."/>
            <person name="Chen Y.Y."/>
            <person name="Chang S.B."/>
            <person name="Sakamoto S."/>
            <person name="Ohme-Takagi M."/>
            <person name="Yagi M."/>
            <person name="Zeng S.J."/>
            <person name="Shen C.Y."/>
            <person name="Yeh C.M."/>
            <person name="Luo Y.B."/>
            <person name="Tsai W.C."/>
            <person name="Van de Peer Y."/>
            <person name="Liu Z.J."/>
        </authorList>
    </citation>
    <scope>NUCLEOTIDE SEQUENCE [LARGE SCALE GENOMIC DNA]</scope>
    <source>
        <strain evidence="3">cv. Shenzhen</strain>
        <tissue evidence="2">Stem</tissue>
    </source>
</reference>
<accession>A0A2I0AXC2</accession>
<evidence type="ECO:0000256" key="1">
    <source>
        <dbReference type="SAM" id="MobiDB-lite"/>
    </source>
</evidence>
<proteinExistence type="predicted"/>
<dbReference type="AlphaFoldDB" id="A0A2I0AXC2"/>
<evidence type="ECO:0000313" key="3">
    <source>
        <dbReference type="Proteomes" id="UP000236161"/>
    </source>
</evidence>
<gene>
    <name evidence="2" type="ORF">AXF42_Ash021204</name>
</gene>
<evidence type="ECO:0000313" key="2">
    <source>
        <dbReference type="EMBL" id="PKA60193.1"/>
    </source>
</evidence>